<name>A0AAD4PXB7_9EURO</name>
<dbReference type="PANTHER" id="PTHR38113">
    <property type="match status" value="1"/>
</dbReference>
<evidence type="ECO:0000313" key="3">
    <source>
        <dbReference type="Proteomes" id="UP001201262"/>
    </source>
</evidence>
<evidence type="ECO:0000313" key="2">
    <source>
        <dbReference type="EMBL" id="KAH8699162.1"/>
    </source>
</evidence>
<dbReference type="InterPro" id="IPR018744">
    <property type="entry name" value="DUF2293"/>
</dbReference>
<comment type="caution">
    <text evidence="2">The sequence shown here is derived from an EMBL/GenBank/DDBJ whole genome shotgun (WGS) entry which is preliminary data.</text>
</comment>
<dbReference type="PANTHER" id="PTHR38113:SF2">
    <property type="entry name" value="DUF2293 DOMAIN-CONTAINING PROTEIN"/>
    <property type="match status" value="1"/>
</dbReference>
<reference evidence="2" key="1">
    <citation type="submission" date="2021-12" db="EMBL/GenBank/DDBJ databases">
        <title>Convergent genome expansion in fungi linked to evolution of root-endophyte symbiosis.</title>
        <authorList>
            <consortium name="DOE Joint Genome Institute"/>
            <person name="Ke Y.-H."/>
            <person name="Bonito G."/>
            <person name="Liao H.-L."/>
            <person name="Looney B."/>
            <person name="Rojas-Flechas A."/>
            <person name="Nash J."/>
            <person name="Hameed K."/>
            <person name="Schadt C."/>
            <person name="Martin F."/>
            <person name="Crous P.W."/>
            <person name="Miettinen O."/>
            <person name="Magnuson J.K."/>
            <person name="Labbe J."/>
            <person name="Jacobson D."/>
            <person name="Doktycz M.J."/>
            <person name="Veneault-Fourrey C."/>
            <person name="Kuo A."/>
            <person name="Mondo S."/>
            <person name="Calhoun S."/>
            <person name="Riley R."/>
            <person name="Ohm R."/>
            <person name="LaButti K."/>
            <person name="Andreopoulos B."/>
            <person name="Pangilinan J."/>
            <person name="Nolan M."/>
            <person name="Tritt A."/>
            <person name="Clum A."/>
            <person name="Lipzen A."/>
            <person name="Daum C."/>
            <person name="Barry K."/>
            <person name="Grigoriev I.V."/>
            <person name="Vilgalys R."/>
        </authorList>
    </citation>
    <scope>NUCLEOTIDE SEQUENCE</scope>
    <source>
        <strain evidence="2">PMI_201</strain>
    </source>
</reference>
<evidence type="ECO:0000259" key="1">
    <source>
        <dbReference type="Pfam" id="PF10056"/>
    </source>
</evidence>
<gene>
    <name evidence="2" type="ORF">BGW36DRAFT_294313</name>
</gene>
<protein>
    <recommendedName>
        <fullName evidence="1">DUF2293 domain-containing protein</fullName>
    </recommendedName>
</protein>
<proteinExistence type="predicted"/>
<dbReference type="AlphaFoldDB" id="A0AAD4PXB7"/>
<dbReference type="GeneID" id="70241371"/>
<dbReference type="Proteomes" id="UP001201262">
    <property type="component" value="Unassembled WGS sequence"/>
</dbReference>
<keyword evidence="3" id="KW-1185">Reference proteome</keyword>
<dbReference type="RefSeq" id="XP_046073626.1">
    <property type="nucleotide sequence ID" value="XM_046211084.1"/>
</dbReference>
<sequence>MPEGYVFVAKGDPYVTRNCKTQSKAQGSVVYMVYDSKGKEQLGIRVKQEVYSHITDLATQTAKDRAKAVLLRDARDQKKAQEVLKETFPKIPAHCAERILKHSFLKGSGRVGRTTTKSAEKKAQLAVEAHLRHEHTSYDSLLDDGAGREDARAAVRNVVQGMKDQWAGKSKIEVYLAGDCSRSRQRSSSSVANR</sequence>
<feature type="domain" description="DUF2293" evidence="1">
    <location>
        <begin position="84"/>
        <end position="166"/>
    </location>
</feature>
<dbReference type="Pfam" id="PF10056">
    <property type="entry name" value="DUF2293"/>
    <property type="match status" value="1"/>
</dbReference>
<accession>A0AAD4PXB7</accession>
<organism evidence="2 3">
    <name type="scientific">Talaromyces proteolyticus</name>
    <dbReference type="NCBI Taxonomy" id="1131652"/>
    <lineage>
        <taxon>Eukaryota</taxon>
        <taxon>Fungi</taxon>
        <taxon>Dikarya</taxon>
        <taxon>Ascomycota</taxon>
        <taxon>Pezizomycotina</taxon>
        <taxon>Eurotiomycetes</taxon>
        <taxon>Eurotiomycetidae</taxon>
        <taxon>Eurotiales</taxon>
        <taxon>Trichocomaceae</taxon>
        <taxon>Talaromyces</taxon>
        <taxon>Talaromyces sect. Bacilispori</taxon>
    </lineage>
</organism>
<dbReference type="EMBL" id="JAJTJA010000005">
    <property type="protein sequence ID" value="KAH8699162.1"/>
    <property type="molecule type" value="Genomic_DNA"/>
</dbReference>